<comment type="caution">
    <text evidence="2">The sequence shown here is derived from an EMBL/GenBank/DDBJ whole genome shotgun (WGS) entry which is preliminary data.</text>
</comment>
<protein>
    <submittedName>
        <fullName evidence="2">Uncharacterized protein</fullName>
    </submittedName>
</protein>
<reference evidence="2" key="1">
    <citation type="submission" date="2020-06" db="EMBL/GenBank/DDBJ databases">
        <authorList>
            <consortium name="Plant Systems Biology data submission"/>
        </authorList>
    </citation>
    <scope>NUCLEOTIDE SEQUENCE</scope>
    <source>
        <strain evidence="2">D6</strain>
    </source>
</reference>
<proteinExistence type="predicted"/>
<evidence type="ECO:0000256" key="1">
    <source>
        <dbReference type="SAM" id="MobiDB-lite"/>
    </source>
</evidence>
<dbReference type="Proteomes" id="UP001153069">
    <property type="component" value="Unassembled WGS sequence"/>
</dbReference>
<organism evidence="2 3">
    <name type="scientific">Seminavis robusta</name>
    <dbReference type="NCBI Taxonomy" id="568900"/>
    <lineage>
        <taxon>Eukaryota</taxon>
        <taxon>Sar</taxon>
        <taxon>Stramenopiles</taxon>
        <taxon>Ochrophyta</taxon>
        <taxon>Bacillariophyta</taxon>
        <taxon>Bacillariophyceae</taxon>
        <taxon>Bacillariophycidae</taxon>
        <taxon>Naviculales</taxon>
        <taxon>Naviculaceae</taxon>
        <taxon>Seminavis</taxon>
    </lineage>
</organism>
<gene>
    <name evidence="2" type="ORF">SEMRO_850_G210670.1</name>
</gene>
<evidence type="ECO:0000313" key="3">
    <source>
        <dbReference type="Proteomes" id="UP001153069"/>
    </source>
</evidence>
<accession>A0A9N8E9N0</accession>
<feature type="region of interest" description="Disordered" evidence="1">
    <location>
        <begin position="38"/>
        <end position="94"/>
    </location>
</feature>
<dbReference type="EMBL" id="CAICTM010000849">
    <property type="protein sequence ID" value="CAB9517342.1"/>
    <property type="molecule type" value="Genomic_DNA"/>
</dbReference>
<name>A0A9N8E9N0_9STRA</name>
<keyword evidence="3" id="KW-1185">Reference proteome</keyword>
<dbReference type="AlphaFoldDB" id="A0A9N8E9N0"/>
<evidence type="ECO:0000313" key="2">
    <source>
        <dbReference type="EMBL" id="CAB9517342.1"/>
    </source>
</evidence>
<sequence>MRRMDPPVVSAQLVRDLSNLQVNQRGRDPPAAARIIHEEERKQEEQEEQAANEETIHDGNNKAGSILSVPDSPGRGVKTPLEGDVGADPLEGMPPRKLSVRRRFSGYMCLVHQVGNDGKKKAYDRDAILCVWKKWAMGRMAQKKPYVGIMVAHTTEQLCEGGPAVKVQGELNASHDGMSDEETIATLKSMFCYVAMVLKQTQVEFKFYGEEDNYLCHYNVHRAKRR</sequence>